<reference evidence="2" key="1">
    <citation type="submission" date="2020-04" db="EMBL/GenBank/DDBJ databases">
        <title>Hybrid Assembly of Korean Phytophthora infestans isolates.</title>
        <authorList>
            <person name="Prokchorchik M."/>
            <person name="Lee Y."/>
            <person name="Seo J."/>
            <person name="Cho J.-H."/>
            <person name="Park Y.-E."/>
            <person name="Jang D.-C."/>
            <person name="Im J.-S."/>
            <person name="Choi J.-G."/>
            <person name="Park H.-J."/>
            <person name="Lee G.-B."/>
            <person name="Lee Y.-G."/>
            <person name="Hong S.-Y."/>
            <person name="Cho K."/>
            <person name="Sohn K.H."/>
        </authorList>
    </citation>
    <scope>NUCLEOTIDE SEQUENCE</scope>
    <source>
        <strain evidence="2">KR_1_A1</strain>
    </source>
</reference>
<organism evidence="2 3">
    <name type="scientific">Phytophthora infestans</name>
    <name type="common">Potato late blight agent</name>
    <name type="synonym">Botrytis infestans</name>
    <dbReference type="NCBI Taxonomy" id="4787"/>
    <lineage>
        <taxon>Eukaryota</taxon>
        <taxon>Sar</taxon>
        <taxon>Stramenopiles</taxon>
        <taxon>Oomycota</taxon>
        <taxon>Peronosporomycetes</taxon>
        <taxon>Peronosporales</taxon>
        <taxon>Peronosporaceae</taxon>
        <taxon>Phytophthora</taxon>
    </lineage>
</organism>
<dbReference type="AlphaFoldDB" id="A0A833TD50"/>
<gene>
    <name evidence="2" type="ORF">GN244_ATG01855</name>
</gene>
<feature type="region of interest" description="Disordered" evidence="1">
    <location>
        <begin position="78"/>
        <end position="114"/>
    </location>
</feature>
<keyword evidence="3" id="KW-1185">Reference proteome</keyword>
<evidence type="ECO:0000313" key="3">
    <source>
        <dbReference type="Proteomes" id="UP000602510"/>
    </source>
</evidence>
<feature type="compositionally biased region" description="Basic and acidic residues" evidence="1">
    <location>
        <begin position="82"/>
        <end position="95"/>
    </location>
</feature>
<proteinExistence type="predicted"/>
<name>A0A833TD50_PHYIN</name>
<dbReference type="PANTHER" id="PTHR35796:SF3">
    <property type="entry name" value="BHLH DOMAIN-CONTAINING PROTEIN"/>
    <property type="match status" value="1"/>
</dbReference>
<comment type="caution">
    <text evidence="2">The sequence shown here is derived from an EMBL/GenBank/DDBJ whole genome shotgun (WGS) entry which is preliminary data.</text>
</comment>
<dbReference type="EMBL" id="WSZM01000041">
    <property type="protein sequence ID" value="KAF4045684.1"/>
    <property type="molecule type" value="Genomic_DNA"/>
</dbReference>
<accession>A0A833TD50</accession>
<dbReference type="PANTHER" id="PTHR35796">
    <property type="entry name" value="HYPOTHETICAL CYTOSOLIC PROTEIN"/>
    <property type="match status" value="1"/>
</dbReference>
<protein>
    <recommendedName>
        <fullName evidence="4">M96 mating-specific protein family</fullName>
    </recommendedName>
</protein>
<evidence type="ECO:0008006" key="4">
    <source>
        <dbReference type="Google" id="ProtNLM"/>
    </source>
</evidence>
<evidence type="ECO:0000256" key="1">
    <source>
        <dbReference type="SAM" id="MobiDB-lite"/>
    </source>
</evidence>
<sequence>MADTPMSPLGGSSNDDLLAALDEMLAFTPETTSSLAQLPLDANFVADAFELPEVPSPYEQPVEEEVKIKTETTAVPVVPTQPHEELNGPRGKDARATPYPKAKPRRRKRPKDELDYLRAKVADLEDELTNLNQSAGRMSPVSDDDEEMFACWKQVAERQKEEANKTVVENLKLRSMLKGQLEVARRLEAAIAQHQQEATEQAFPWNPIKTEFTADAEAESDCRRPRAPSVSDELLFAELNGTLEAQYAQVDALLEASGIADVNREMLGNIQLRQDSNGISFAHKDVRVLPFSMHAVARVMWSFLLYESKKLPGTIQTRVLNNDHLNATIVDTLQLPKSRHTEVRTRIAVRRYFERKRIVVVWSGCVEIAGSVFVRLREKGVNTVSNFDFLSGGSGISPHGCIIRAVVDVKPETVEFSTGVDTQGHIGEMTDLVLGTYHRNFGLITQVMENLLLNDLMGTSASSRQEDVVA</sequence>
<evidence type="ECO:0000313" key="2">
    <source>
        <dbReference type="EMBL" id="KAF4045684.1"/>
    </source>
</evidence>
<dbReference type="Proteomes" id="UP000602510">
    <property type="component" value="Unassembled WGS sequence"/>
</dbReference>